<dbReference type="Gramene" id="KGN56296">
    <property type="protein sequence ID" value="KGN56296"/>
    <property type="gene ID" value="Csa_3G113380"/>
</dbReference>
<proteinExistence type="predicted"/>
<sequence length="200" mass="21875">MVSTQKGHYRFVAFVSPLSSSSLHADVGLSVSAFMTPSDSRSKEQLVPRVGKIVHVPTASTFVSSHKPSISSQRPTMSFSRVLAQNWVSTDFPPTSNVATPIASTAPPKAHVSNAYGALSSPSCSSNIESPTVDHPVDATVDDFFMPLSLFLGLIFVMPHLLLMFMILLVLLLPPHLLQFLYLVFPMMSLHCIWCSYTCF</sequence>
<feature type="transmembrane region" description="Helical" evidence="1">
    <location>
        <begin position="179"/>
        <end position="197"/>
    </location>
</feature>
<dbReference type="Proteomes" id="UP000029981">
    <property type="component" value="Chromosome 3"/>
</dbReference>
<accession>A0A0A0L853</accession>
<feature type="transmembrane region" description="Helical" evidence="1">
    <location>
        <begin position="150"/>
        <end position="173"/>
    </location>
</feature>
<reference evidence="2 3" key="3">
    <citation type="journal article" date="2010" name="BMC Genomics">
        <title>Transcriptome sequencing and comparative analysis of cucumber flowers with different sex types.</title>
        <authorList>
            <person name="Guo S."/>
            <person name="Zheng Y."/>
            <person name="Joung J.G."/>
            <person name="Liu S."/>
            <person name="Zhang Z."/>
            <person name="Crasta O.R."/>
            <person name="Sobral B.W."/>
            <person name="Xu Y."/>
            <person name="Huang S."/>
            <person name="Fei Z."/>
        </authorList>
    </citation>
    <scope>NUCLEOTIDE SEQUENCE [LARGE SCALE GENOMIC DNA]</scope>
    <source>
        <strain evidence="3">cv. 9930</strain>
    </source>
</reference>
<evidence type="ECO:0000313" key="2">
    <source>
        <dbReference type="EMBL" id="KGN56296.1"/>
    </source>
</evidence>
<keyword evidence="1" id="KW-0472">Membrane</keyword>
<keyword evidence="3" id="KW-1185">Reference proteome</keyword>
<dbReference type="AlphaFoldDB" id="A0A0A0L853"/>
<organism evidence="2 3">
    <name type="scientific">Cucumis sativus</name>
    <name type="common">Cucumber</name>
    <dbReference type="NCBI Taxonomy" id="3659"/>
    <lineage>
        <taxon>Eukaryota</taxon>
        <taxon>Viridiplantae</taxon>
        <taxon>Streptophyta</taxon>
        <taxon>Embryophyta</taxon>
        <taxon>Tracheophyta</taxon>
        <taxon>Spermatophyta</taxon>
        <taxon>Magnoliopsida</taxon>
        <taxon>eudicotyledons</taxon>
        <taxon>Gunneridae</taxon>
        <taxon>Pentapetalae</taxon>
        <taxon>rosids</taxon>
        <taxon>fabids</taxon>
        <taxon>Cucurbitales</taxon>
        <taxon>Cucurbitaceae</taxon>
        <taxon>Benincaseae</taxon>
        <taxon>Cucumis</taxon>
    </lineage>
</organism>
<keyword evidence="1" id="KW-0812">Transmembrane</keyword>
<reference evidence="2 3" key="1">
    <citation type="journal article" date="2009" name="Nat. Genet.">
        <title>The genome of the cucumber, Cucumis sativus L.</title>
        <authorList>
            <person name="Huang S."/>
            <person name="Li R."/>
            <person name="Zhang Z."/>
            <person name="Li L."/>
            <person name="Gu X."/>
            <person name="Fan W."/>
            <person name="Lucas W.J."/>
            <person name="Wang X."/>
            <person name="Xie B."/>
            <person name="Ni P."/>
            <person name="Ren Y."/>
            <person name="Zhu H."/>
            <person name="Li J."/>
            <person name="Lin K."/>
            <person name="Jin W."/>
            <person name="Fei Z."/>
            <person name="Li G."/>
            <person name="Staub J."/>
            <person name="Kilian A."/>
            <person name="van der Vossen E.A."/>
            <person name="Wu Y."/>
            <person name="Guo J."/>
            <person name="He J."/>
            <person name="Jia Z."/>
            <person name="Ren Y."/>
            <person name="Tian G."/>
            <person name="Lu Y."/>
            <person name="Ruan J."/>
            <person name="Qian W."/>
            <person name="Wang M."/>
            <person name="Huang Q."/>
            <person name="Li B."/>
            <person name="Xuan Z."/>
            <person name="Cao J."/>
            <person name="Asan"/>
            <person name="Wu Z."/>
            <person name="Zhang J."/>
            <person name="Cai Q."/>
            <person name="Bai Y."/>
            <person name="Zhao B."/>
            <person name="Han Y."/>
            <person name="Li Y."/>
            <person name="Li X."/>
            <person name="Wang S."/>
            <person name="Shi Q."/>
            <person name="Liu S."/>
            <person name="Cho W.K."/>
            <person name="Kim J.Y."/>
            <person name="Xu Y."/>
            <person name="Heller-Uszynska K."/>
            <person name="Miao H."/>
            <person name="Cheng Z."/>
            <person name="Zhang S."/>
            <person name="Wu J."/>
            <person name="Yang Y."/>
            <person name="Kang H."/>
            <person name="Li M."/>
            <person name="Liang H."/>
            <person name="Ren X."/>
            <person name="Shi Z."/>
            <person name="Wen M."/>
            <person name="Jian M."/>
            <person name="Yang H."/>
            <person name="Zhang G."/>
            <person name="Yang Z."/>
            <person name="Chen R."/>
            <person name="Liu S."/>
            <person name="Li J."/>
            <person name="Ma L."/>
            <person name="Liu H."/>
            <person name="Zhou Y."/>
            <person name="Zhao J."/>
            <person name="Fang X."/>
            <person name="Li G."/>
            <person name="Fang L."/>
            <person name="Li Y."/>
            <person name="Liu D."/>
            <person name="Zheng H."/>
            <person name="Zhang Y."/>
            <person name="Qin N."/>
            <person name="Li Z."/>
            <person name="Yang G."/>
            <person name="Yang S."/>
            <person name="Bolund L."/>
            <person name="Kristiansen K."/>
            <person name="Zheng H."/>
            <person name="Li S."/>
            <person name="Zhang X."/>
            <person name="Yang H."/>
            <person name="Wang J."/>
            <person name="Sun R."/>
            <person name="Zhang B."/>
            <person name="Jiang S."/>
            <person name="Wang J."/>
            <person name="Du Y."/>
            <person name="Li S."/>
        </authorList>
    </citation>
    <scope>NUCLEOTIDE SEQUENCE [LARGE SCALE GENOMIC DNA]</scope>
    <source>
        <strain evidence="3">cv. 9930</strain>
    </source>
</reference>
<dbReference type="EMBL" id="CM002924">
    <property type="protein sequence ID" value="KGN56296.1"/>
    <property type="molecule type" value="Genomic_DNA"/>
</dbReference>
<evidence type="ECO:0000313" key="3">
    <source>
        <dbReference type="Proteomes" id="UP000029981"/>
    </source>
</evidence>
<evidence type="ECO:0000256" key="1">
    <source>
        <dbReference type="SAM" id="Phobius"/>
    </source>
</evidence>
<protein>
    <submittedName>
        <fullName evidence="2">Uncharacterized protein</fullName>
    </submittedName>
</protein>
<keyword evidence="1" id="KW-1133">Transmembrane helix</keyword>
<reference evidence="2 3" key="4">
    <citation type="journal article" date="2011" name="BMC Genomics">
        <title>RNA-Seq improves annotation of protein-coding genes in the cucumber genome.</title>
        <authorList>
            <person name="Li Z."/>
            <person name="Zhang Z."/>
            <person name="Yan P."/>
            <person name="Huang S."/>
            <person name="Fei Z."/>
            <person name="Lin K."/>
        </authorList>
    </citation>
    <scope>NUCLEOTIDE SEQUENCE [LARGE SCALE GENOMIC DNA]</scope>
    <source>
        <strain evidence="3">cv. 9930</strain>
    </source>
</reference>
<name>A0A0A0L853_CUCSA</name>
<gene>
    <name evidence="2" type="ORF">Csa_3G113380</name>
</gene>
<reference evidence="2 3" key="2">
    <citation type="journal article" date="2009" name="PLoS ONE">
        <title>An integrated genetic and cytogenetic map of the cucumber genome.</title>
        <authorList>
            <person name="Ren Y."/>
            <person name="Zhang Z."/>
            <person name="Liu J."/>
            <person name="Staub J.E."/>
            <person name="Han Y."/>
            <person name="Cheng Z."/>
            <person name="Li X."/>
            <person name="Lu J."/>
            <person name="Miao H."/>
            <person name="Kang H."/>
            <person name="Xie B."/>
            <person name="Gu X."/>
            <person name="Wang X."/>
            <person name="Du Y."/>
            <person name="Jin W."/>
            <person name="Huang S."/>
        </authorList>
    </citation>
    <scope>NUCLEOTIDE SEQUENCE [LARGE SCALE GENOMIC DNA]</scope>
    <source>
        <strain evidence="3">cv. 9930</strain>
    </source>
</reference>